<feature type="domain" description="Glycosyltransferase subfamily 4-like N-terminal" evidence="4">
    <location>
        <begin position="16"/>
        <end position="176"/>
    </location>
</feature>
<dbReference type="PANTHER" id="PTHR46401">
    <property type="entry name" value="GLYCOSYLTRANSFERASE WBBK-RELATED"/>
    <property type="match status" value="1"/>
</dbReference>
<evidence type="ECO:0000259" key="4">
    <source>
        <dbReference type="Pfam" id="PF13439"/>
    </source>
</evidence>
<reference evidence="6" key="1">
    <citation type="journal article" date="2019" name="Int. J. Syst. Evol. Microbiol.">
        <title>The Global Catalogue of Microorganisms (GCM) 10K type strain sequencing project: providing services to taxonomists for standard genome sequencing and annotation.</title>
        <authorList>
            <consortium name="The Broad Institute Genomics Platform"/>
            <consortium name="The Broad Institute Genome Sequencing Center for Infectious Disease"/>
            <person name="Wu L."/>
            <person name="Ma J."/>
        </authorList>
    </citation>
    <scope>NUCLEOTIDE SEQUENCE [LARGE SCALE GENOMIC DNA]</scope>
    <source>
        <strain evidence="6">JCM 17593</strain>
    </source>
</reference>
<evidence type="ECO:0000259" key="3">
    <source>
        <dbReference type="Pfam" id="PF00534"/>
    </source>
</evidence>
<dbReference type="CDD" id="cd03809">
    <property type="entry name" value="GT4_MtfB-like"/>
    <property type="match status" value="1"/>
</dbReference>
<dbReference type="SUPFAM" id="SSF53756">
    <property type="entry name" value="UDP-Glycosyltransferase/glycogen phosphorylase"/>
    <property type="match status" value="1"/>
</dbReference>
<evidence type="ECO:0000256" key="1">
    <source>
        <dbReference type="ARBA" id="ARBA00022676"/>
    </source>
</evidence>
<keyword evidence="1" id="KW-0328">Glycosyltransferase</keyword>
<comment type="caution">
    <text evidence="5">The sequence shown here is derived from an EMBL/GenBank/DDBJ whole genome shotgun (WGS) entry which is preliminary data.</text>
</comment>
<dbReference type="InterPro" id="IPR028098">
    <property type="entry name" value="Glyco_trans_4-like_N"/>
</dbReference>
<dbReference type="RefSeq" id="WP_344775148.1">
    <property type="nucleotide sequence ID" value="NZ_BAABBX010000010.1"/>
</dbReference>
<dbReference type="Pfam" id="PF00534">
    <property type="entry name" value="Glycos_transf_1"/>
    <property type="match status" value="1"/>
</dbReference>
<dbReference type="Gene3D" id="3.40.50.2000">
    <property type="entry name" value="Glycogen Phosphorylase B"/>
    <property type="match status" value="2"/>
</dbReference>
<keyword evidence="6" id="KW-1185">Reference proteome</keyword>
<keyword evidence="2" id="KW-0808">Transferase</keyword>
<proteinExistence type="predicted"/>
<dbReference type="PANTHER" id="PTHR46401:SF2">
    <property type="entry name" value="GLYCOSYLTRANSFERASE WBBK-RELATED"/>
    <property type="match status" value="1"/>
</dbReference>
<sequence>MTTLTVIAEQLLAPVPGGIGRYTASLLPELIAAAPAGWQVEALVARHPEAAIAELEQRFPGLAGTRALPLPPRLMPELWRRGIPGTMPGGHVHATSSLAPLSHRSHTVVSLHDAVPWTHPETLTAHGAAWHRAMGERAARFADGVAVLTQAVADQLAEVADFGDRLHVVPPAVSPSLVLPSFADERAAALGLPDEYILTVGTLEPRKALGALIEAMASPAAPPLPLVVVGPPGWGGVSVADAAARAGLAPDRVLPLGFLPDTDLAVAYDRATVFAFPSLAEGFGLPVLEAFSFGTPVVVSDDPALVEVSAGNALVVERAPAASYPERLAAGIRSLVDGPSDSADAIGARRARAAEFTWSRTAAAVWQLHLPH</sequence>
<accession>A0ABP8AQ76</accession>
<dbReference type="InterPro" id="IPR001296">
    <property type="entry name" value="Glyco_trans_1"/>
</dbReference>
<dbReference type="Proteomes" id="UP001500213">
    <property type="component" value="Unassembled WGS sequence"/>
</dbReference>
<protein>
    <submittedName>
        <fullName evidence="5">Glycosyltransferase family 1 protein</fullName>
    </submittedName>
</protein>
<evidence type="ECO:0000313" key="5">
    <source>
        <dbReference type="EMBL" id="GAA4187907.1"/>
    </source>
</evidence>
<gene>
    <name evidence="5" type="ORF">GCM10022288_13500</name>
</gene>
<dbReference type="Pfam" id="PF13439">
    <property type="entry name" value="Glyco_transf_4"/>
    <property type="match status" value="1"/>
</dbReference>
<evidence type="ECO:0000313" key="6">
    <source>
        <dbReference type="Proteomes" id="UP001500213"/>
    </source>
</evidence>
<dbReference type="EMBL" id="BAABBX010000010">
    <property type="protein sequence ID" value="GAA4187907.1"/>
    <property type="molecule type" value="Genomic_DNA"/>
</dbReference>
<feature type="domain" description="Glycosyl transferase family 1" evidence="3">
    <location>
        <begin position="193"/>
        <end position="344"/>
    </location>
</feature>
<organism evidence="5 6">
    <name type="scientific">Gryllotalpicola kribbensis</name>
    <dbReference type="NCBI Taxonomy" id="993084"/>
    <lineage>
        <taxon>Bacteria</taxon>
        <taxon>Bacillati</taxon>
        <taxon>Actinomycetota</taxon>
        <taxon>Actinomycetes</taxon>
        <taxon>Micrococcales</taxon>
        <taxon>Microbacteriaceae</taxon>
        <taxon>Gryllotalpicola</taxon>
    </lineage>
</organism>
<name>A0ABP8AQ76_9MICO</name>
<evidence type="ECO:0000256" key="2">
    <source>
        <dbReference type="ARBA" id="ARBA00022679"/>
    </source>
</evidence>